<gene>
    <name evidence="3" type="ORF">GRG538_LOCUS4230</name>
    <name evidence="5" type="ORF">HFQ381_LOCUS14836</name>
    <name evidence="2" type="ORF">LUA448_LOCUS8800</name>
    <name evidence="7" type="ORF">QYT958_LOCUS5840</name>
    <name evidence="4" type="ORF">TIS948_LOCUS24222</name>
    <name evidence="6" type="ORF">UJA718_LOCUS14930</name>
</gene>
<accession>A0A817V814</accession>
<dbReference type="Gene3D" id="1.20.140.150">
    <property type="match status" value="1"/>
</dbReference>
<dbReference type="AlphaFoldDB" id="A0A817V814"/>
<evidence type="ECO:0000313" key="3">
    <source>
        <dbReference type="EMBL" id="CAF3336704.1"/>
    </source>
</evidence>
<keyword evidence="1" id="KW-1133">Transmembrane helix</keyword>
<evidence type="ECO:0000313" key="5">
    <source>
        <dbReference type="EMBL" id="CAF4321363.1"/>
    </source>
</evidence>
<dbReference type="EMBL" id="CAJOBP010002156">
    <property type="protein sequence ID" value="CAF4337824.1"/>
    <property type="molecule type" value="Genomic_DNA"/>
</dbReference>
<dbReference type="EMBL" id="CAJOBR010000496">
    <property type="protein sequence ID" value="CAF4515996.1"/>
    <property type="molecule type" value="Genomic_DNA"/>
</dbReference>
<evidence type="ECO:0000313" key="8">
    <source>
        <dbReference type="Proteomes" id="UP000663872"/>
    </source>
</evidence>
<dbReference type="Proteomes" id="UP000663825">
    <property type="component" value="Unassembled WGS sequence"/>
</dbReference>
<dbReference type="Proteomes" id="UP000663848">
    <property type="component" value="Unassembled WGS sequence"/>
</dbReference>
<dbReference type="EMBL" id="CAJNYT010000178">
    <property type="protein sequence ID" value="CAF3336704.1"/>
    <property type="molecule type" value="Genomic_DNA"/>
</dbReference>
<dbReference type="EMBL" id="CAJOBO010000984">
    <property type="protein sequence ID" value="CAF4321363.1"/>
    <property type="molecule type" value="Genomic_DNA"/>
</dbReference>
<evidence type="ECO:0000256" key="1">
    <source>
        <dbReference type="SAM" id="Phobius"/>
    </source>
</evidence>
<protein>
    <submittedName>
        <fullName evidence="3">Uncharacterized protein</fullName>
    </submittedName>
</protein>
<dbReference type="EMBL" id="CAJNYD010000982">
    <property type="protein sequence ID" value="CAF3309055.1"/>
    <property type="molecule type" value="Genomic_DNA"/>
</dbReference>
<dbReference type="OrthoDB" id="10039244at2759"/>
<organism evidence="3 8">
    <name type="scientific">Rotaria socialis</name>
    <dbReference type="NCBI Taxonomy" id="392032"/>
    <lineage>
        <taxon>Eukaryota</taxon>
        <taxon>Metazoa</taxon>
        <taxon>Spiralia</taxon>
        <taxon>Gnathifera</taxon>
        <taxon>Rotifera</taxon>
        <taxon>Eurotatoria</taxon>
        <taxon>Bdelloidea</taxon>
        <taxon>Philodinida</taxon>
        <taxon>Philodinidae</taxon>
        <taxon>Rotaria</taxon>
    </lineage>
</organism>
<feature type="transmembrane region" description="Helical" evidence="1">
    <location>
        <begin position="158"/>
        <end position="182"/>
    </location>
</feature>
<name>A0A817V814_9BILA</name>
<evidence type="ECO:0000313" key="7">
    <source>
        <dbReference type="EMBL" id="CAF4515996.1"/>
    </source>
</evidence>
<proteinExistence type="predicted"/>
<keyword evidence="1" id="KW-0812">Transmembrane</keyword>
<sequence>MFKNSIWKILLALGIILAFVAFILGWIGFGVPDWHSFRRYNTSFMEYYGLWAYCQDQSVTYGTVCQRWPTAENILFNGTRPSFIRTSEGLITTGMILLSLSLVAAIVSAVLPYLVYLAGLIAMLSFIFLVIGVPLFGIQSNNLSITVGNVYYNKRYGFWLMVPTIVLEFSAAFLFILAGLAYKLFSYGNFFTSFSGRPYGGQQKLGPPHVLAGATPRYAPYGSSAQLFTNDRLLPGVYPNPYGSTIPPLLSQYLNQRLARNYESLGVPPMSMNVLPRPSALSAMRPAPSYLRVGEPLGSRFTPIVNLSGQTLVGPIMRTG</sequence>
<keyword evidence="9" id="KW-1185">Reference proteome</keyword>
<evidence type="ECO:0000313" key="4">
    <source>
        <dbReference type="EMBL" id="CAF3361576.1"/>
    </source>
</evidence>
<dbReference type="Proteomes" id="UP000663833">
    <property type="component" value="Unassembled WGS sequence"/>
</dbReference>
<evidence type="ECO:0000313" key="6">
    <source>
        <dbReference type="EMBL" id="CAF4337824.1"/>
    </source>
</evidence>
<feature type="transmembrane region" description="Helical" evidence="1">
    <location>
        <begin position="113"/>
        <end position="137"/>
    </location>
</feature>
<dbReference type="EMBL" id="CAJNXB010004173">
    <property type="protein sequence ID" value="CAF3361576.1"/>
    <property type="molecule type" value="Genomic_DNA"/>
</dbReference>
<dbReference type="Proteomes" id="UP000663873">
    <property type="component" value="Unassembled WGS sequence"/>
</dbReference>
<dbReference type="Proteomes" id="UP000663872">
    <property type="component" value="Unassembled WGS sequence"/>
</dbReference>
<keyword evidence="1" id="KW-0472">Membrane</keyword>
<dbReference type="Proteomes" id="UP000663851">
    <property type="component" value="Unassembled WGS sequence"/>
</dbReference>
<comment type="caution">
    <text evidence="3">The sequence shown here is derived from an EMBL/GenBank/DDBJ whole genome shotgun (WGS) entry which is preliminary data.</text>
</comment>
<feature type="transmembrane region" description="Helical" evidence="1">
    <location>
        <begin position="89"/>
        <end position="107"/>
    </location>
</feature>
<reference evidence="3" key="1">
    <citation type="submission" date="2021-02" db="EMBL/GenBank/DDBJ databases">
        <authorList>
            <person name="Nowell W R."/>
        </authorList>
    </citation>
    <scope>NUCLEOTIDE SEQUENCE</scope>
</reference>
<evidence type="ECO:0000313" key="9">
    <source>
        <dbReference type="Proteomes" id="UP000663873"/>
    </source>
</evidence>
<feature type="transmembrane region" description="Helical" evidence="1">
    <location>
        <begin position="6"/>
        <end position="29"/>
    </location>
</feature>
<evidence type="ECO:0000313" key="2">
    <source>
        <dbReference type="EMBL" id="CAF3309055.1"/>
    </source>
</evidence>